<dbReference type="AlphaFoldDB" id="A0A9X0BQ09"/>
<evidence type="ECO:0000313" key="2">
    <source>
        <dbReference type="Proteomes" id="UP001147760"/>
    </source>
</evidence>
<protein>
    <submittedName>
        <fullName evidence="1">Uncharacterized protein</fullName>
    </submittedName>
</protein>
<keyword evidence="2" id="KW-1185">Reference proteome</keyword>
<evidence type="ECO:0000313" key="1">
    <source>
        <dbReference type="EMBL" id="KAJ5478403.1"/>
    </source>
</evidence>
<dbReference type="Proteomes" id="UP001147760">
    <property type="component" value="Unassembled WGS sequence"/>
</dbReference>
<dbReference type="EMBL" id="JAPWDO010000003">
    <property type="protein sequence ID" value="KAJ5478403.1"/>
    <property type="molecule type" value="Genomic_DNA"/>
</dbReference>
<reference evidence="1" key="1">
    <citation type="submission" date="2022-12" db="EMBL/GenBank/DDBJ databases">
        <authorList>
            <person name="Petersen C."/>
        </authorList>
    </citation>
    <scope>NUCLEOTIDE SEQUENCE</scope>
    <source>
        <strain evidence="1">IBT 17660</strain>
    </source>
</reference>
<reference evidence="1" key="2">
    <citation type="journal article" date="2023" name="IMA Fungus">
        <title>Comparative genomic study of the Penicillium genus elucidates a diverse pangenome and 15 lateral gene transfer events.</title>
        <authorList>
            <person name="Petersen C."/>
            <person name="Sorensen T."/>
            <person name="Nielsen M.R."/>
            <person name="Sondergaard T.E."/>
            <person name="Sorensen J.L."/>
            <person name="Fitzpatrick D.A."/>
            <person name="Frisvad J.C."/>
            <person name="Nielsen K.L."/>
        </authorList>
    </citation>
    <scope>NUCLEOTIDE SEQUENCE</scope>
    <source>
        <strain evidence="1">IBT 17660</strain>
    </source>
</reference>
<dbReference type="OrthoDB" id="10307493at2759"/>
<gene>
    <name evidence="1" type="ORF">N7530_003912</name>
</gene>
<comment type="caution">
    <text evidence="1">The sequence shown here is derived from an EMBL/GenBank/DDBJ whole genome shotgun (WGS) entry which is preliminary data.</text>
</comment>
<proteinExistence type="predicted"/>
<sequence length="71" mass="8137">MHKANVETHHDPRRQPDNTKAIIDMAWMKRPRITDRCDAPHSVPASDDPDALCSMTMRPCVRVDIRPTDCL</sequence>
<organism evidence="1 2">
    <name type="scientific">Penicillium desertorum</name>
    <dbReference type="NCBI Taxonomy" id="1303715"/>
    <lineage>
        <taxon>Eukaryota</taxon>
        <taxon>Fungi</taxon>
        <taxon>Dikarya</taxon>
        <taxon>Ascomycota</taxon>
        <taxon>Pezizomycotina</taxon>
        <taxon>Eurotiomycetes</taxon>
        <taxon>Eurotiomycetidae</taxon>
        <taxon>Eurotiales</taxon>
        <taxon>Aspergillaceae</taxon>
        <taxon>Penicillium</taxon>
    </lineage>
</organism>
<accession>A0A9X0BQ09</accession>
<name>A0A9X0BQ09_9EURO</name>